<name>A0A976III0_BRELC</name>
<reference evidence="1 3" key="1">
    <citation type="journal article" date="2021" name="Genome Biol.">
        <title>AFLAP: assembly-free linkage analysis pipeline using k-mers from genome sequencing data.</title>
        <authorList>
            <person name="Fletcher K."/>
            <person name="Zhang L."/>
            <person name="Gil J."/>
            <person name="Han R."/>
            <person name="Cavanaugh K."/>
            <person name="Michelmore R."/>
        </authorList>
    </citation>
    <scope>NUCLEOTIDE SEQUENCE [LARGE SCALE GENOMIC DNA]</scope>
    <source>
        <strain evidence="1 3">SF5</strain>
    </source>
</reference>
<protein>
    <submittedName>
        <fullName evidence="1">Uncharacterized protein</fullName>
    </submittedName>
</protein>
<dbReference type="EMBL" id="SHOA02000012">
    <property type="protein sequence ID" value="TDH72520.1"/>
    <property type="molecule type" value="Genomic_DNA"/>
</dbReference>
<organism evidence="1 3">
    <name type="scientific">Bremia lactucae</name>
    <name type="common">Lettuce downy mildew</name>
    <dbReference type="NCBI Taxonomy" id="4779"/>
    <lineage>
        <taxon>Eukaryota</taxon>
        <taxon>Sar</taxon>
        <taxon>Stramenopiles</taxon>
        <taxon>Oomycota</taxon>
        <taxon>Peronosporomycetes</taxon>
        <taxon>Peronosporales</taxon>
        <taxon>Peronosporaceae</taxon>
        <taxon>Bremia</taxon>
    </lineage>
</organism>
<sequence>MVAGLMATTACVPADIGGTRLMHMTALTLQGMGASVHATGTTDVANVCVPALTLTVSIES</sequence>
<dbReference type="GeneID" id="94348627"/>
<proteinExistence type="predicted"/>
<dbReference type="RefSeq" id="XP_067822019.1">
    <property type="nucleotide sequence ID" value="XM_067962956.1"/>
</dbReference>
<dbReference type="AlphaFoldDB" id="A0A976III0"/>
<evidence type="ECO:0000313" key="3">
    <source>
        <dbReference type="Proteomes" id="UP000294530"/>
    </source>
</evidence>
<gene>
    <name evidence="2" type="ORF">CCR75_004870</name>
    <name evidence="1" type="ORF">CCR75_008481</name>
</gene>
<evidence type="ECO:0000313" key="2">
    <source>
        <dbReference type="EMBL" id="TDH72520.1"/>
    </source>
</evidence>
<comment type="caution">
    <text evidence="1">The sequence shown here is derived from an EMBL/GenBank/DDBJ whole genome shotgun (WGS) entry which is preliminary data.</text>
</comment>
<evidence type="ECO:0000313" key="1">
    <source>
        <dbReference type="EMBL" id="TDH72412.1"/>
    </source>
</evidence>
<dbReference type="Proteomes" id="UP000294530">
    <property type="component" value="Unassembled WGS sequence"/>
</dbReference>
<dbReference type="EMBL" id="SHOA02000012">
    <property type="protein sequence ID" value="TDH72412.1"/>
    <property type="molecule type" value="Genomic_DNA"/>
</dbReference>
<reference evidence="1" key="2">
    <citation type="submission" date="2021-07" db="EMBL/GenBank/DDBJ databases">
        <authorList>
            <person name="Fletcher K."/>
        </authorList>
    </citation>
    <scope>NUCLEOTIDE SEQUENCE</scope>
    <source>
        <strain evidence="1">SF5</strain>
    </source>
</reference>
<dbReference type="KEGG" id="blac:94348627"/>
<keyword evidence="3" id="KW-1185">Reference proteome</keyword>
<accession>A0A976III0</accession>